<accession>A0ABR3LTZ5</accession>
<reference evidence="1 2" key="1">
    <citation type="submission" date="2023-09" db="EMBL/GenBank/DDBJ databases">
        <authorList>
            <person name="Wang M."/>
        </authorList>
    </citation>
    <scope>NUCLEOTIDE SEQUENCE [LARGE SCALE GENOMIC DNA]</scope>
    <source>
        <strain evidence="1">GT-2023</strain>
        <tissue evidence="1">Liver</tissue>
    </source>
</reference>
<evidence type="ECO:0000313" key="2">
    <source>
        <dbReference type="Proteomes" id="UP001558613"/>
    </source>
</evidence>
<gene>
    <name evidence="1" type="ORF">QQF64_011915</name>
</gene>
<evidence type="ECO:0000313" key="1">
    <source>
        <dbReference type="EMBL" id="KAL1256370.1"/>
    </source>
</evidence>
<dbReference type="EMBL" id="JAYMGO010000018">
    <property type="protein sequence ID" value="KAL1256370.1"/>
    <property type="molecule type" value="Genomic_DNA"/>
</dbReference>
<organism evidence="1 2">
    <name type="scientific">Cirrhinus molitorella</name>
    <name type="common">mud carp</name>
    <dbReference type="NCBI Taxonomy" id="172907"/>
    <lineage>
        <taxon>Eukaryota</taxon>
        <taxon>Metazoa</taxon>
        <taxon>Chordata</taxon>
        <taxon>Craniata</taxon>
        <taxon>Vertebrata</taxon>
        <taxon>Euteleostomi</taxon>
        <taxon>Actinopterygii</taxon>
        <taxon>Neopterygii</taxon>
        <taxon>Teleostei</taxon>
        <taxon>Ostariophysi</taxon>
        <taxon>Cypriniformes</taxon>
        <taxon>Cyprinidae</taxon>
        <taxon>Labeoninae</taxon>
        <taxon>Labeonini</taxon>
        <taxon>Cirrhinus</taxon>
    </lineage>
</organism>
<keyword evidence="2" id="KW-1185">Reference proteome</keyword>
<comment type="caution">
    <text evidence="1">The sequence shown here is derived from an EMBL/GenBank/DDBJ whole genome shotgun (WGS) entry which is preliminary data.</text>
</comment>
<dbReference type="Proteomes" id="UP001558613">
    <property type="component" value="Unassembled WGS sequence"/>
</dbReference>
<proteinExistence type="predicted"/>
<name>A0ABR3LTZ5_9TELE</name>
<protein>
    <submittedName>
        <fullName evidence="1">Uncharacterized protein</fullName>
    </submittedName>
</protein>
<sequence>MSSPWYHTAVALSQWRVGESWTSGLEVLGSSQDYRHLSVGVTAHQSECGFSPAFHHAAIGGNLPQTPAVSLHTLL</sequence>